<dbReference type="PROSITE" id="PS01048">
    <property type="entry name" value="RIBOSOMAL_S6"/>
    <property type="match status" value="1"/>
</dbReference>
<name>A0A9D1RTW6_9FIRM</name>
<evidence type="ECO:0000256" key="6">
    <source>
        <dbReference type="ARBA" id="ARBA00035104"/>
    </source>
</evidence>
<keyword evidence="3 8" id="KW-0694">RNA-binding</keyword>
<evidence type="ECO:0000256" key="3">
    <source>
        <dbReference type="ARBA" id="ARBA00022884"/>
    </source>
</evidence>
<evidence type="ECO:0000256" key="4">
    <source>
        <dbReference type="ARBA" id="ARBA00022980"/>
    </source>
</evidence>
<evidence type="ECO:0000313" key="9">
    <source>
        <dbReference type="EMBL" id="HIW93505.1"/>
    </source>
</evidence>
<dbReference type="NCBIfam" id="TIGR00166">
    <property type="entry name" value="S6"/>
    <property type="match status" value="1"/>
</dbReference>
<dbReference type="InterPro" id="IPR020815">
    <property type="entry name" value="Ribosomal_bS6_CS"/>
</dbReference>
<dbReference type="InterPro" id="IPR020814">
    <property type="entry name" value="Ribosomal_S6_plastid/chlpt"/>
</dbReference>
<reference evidence="9" key="1">
    <citation type="journal article" date="2021" name="PeerJ">
        <title>Extensive microbial diversity within the chicken gut microbiome revealed by metagenomics and culture.</title>
        <authorList>
            <person name="Gilroy R."/>
            <person name="Ravi A."/>
            <person name="Getino M."/>
            <person name="Pursley I."/>
            <person name="Horton D.L."/>
            <person name="Alikhan N.F."/>
            <person name="Baker D."/>
            <person name="Gharbi K."/>
            <person name="Hall N."/>
            <person name="Watson M."/>
            <person name="Adriaenssens E.M."/>
            <person name="Foster-Nyarko E."/>
            <person name="Jarju S."/>
            <person name="Secka A."/>
            <person name="Antonio M."/>
            <person name="Oren A."/>
            <person name="Chaudhuri R.R."/>
            <person name="La Ragione R."/>
            <person name="Hildebrand F."/>
            <person name="Pallen M.J."/>
        </authorList>
    </citation>
    <scope>NUCLEOTIDE SEQUENCE</scope>
    <source>
        <strain evidence="9">ChiGjej6B6-1540</strain>
    </source>
</reference>
<dbReference type="GO" id="GO:0003735">
    <property type="term" value="F:structural constituent of ribosome"/>
    <property type="evidence" value="ECO:0007669"/>
    <property type="project" value="InterPro"/>
</dbReference>
<keyword evidence="5 8" id="KW-0687">Ribonucleoprotein</keyword>
<dbReference type="AlphaFoldDB" id="A0A9D1RTW6"/>
<dbReference type="HAMAP" id="MF_00360">
    <property type="entry name" value="Ribosomal_bS6"/>
    <property type="match status" value="1"/>
</dbReference>
<dbReference type="GO" id="GO:0005737">
    <property type="term" value="C:cytoplasm"/>
    <property type="evidence" value="ECO:0007669"/>
    <property type="project" value="UniProtKB-ARBA"/>
</dbReference>
<evidence type="ECO:0000256" key="1">
    <source>
        <dbReference type="ARBA" id="ARBA00009512"/>
    </source>
</evidence>
<dbReference type="GO" id="GO:0005840">
    <property type="term" value="C:ribosome"/>
    <property type="evidence" value="ECO:0007669"/>
    <property type="project" value="UniProtKB-KW"/>
</dbReference>
<dbReference type="GO" id="GO:1990904">
    <property type="term" value="C:ribonucleoprotein complex"/>
    <property type="evidence" value="ECO:0007669"/>
    <property type="project" value="UniProtKB-KW"/>
</dbReference>
<sequence>MAKLNANYEAVYILDPTLGEEATAALVEKFKTLVESNGTLAEVDEWGKRHLAYPINDLTEGYYVLMTFTSVPGFPQELDRIFRITDGVMRSLIVCKDD</sequence>
<comment type="caution">
    <text evidence="9">The sequence shown here is derived from an EMBL/GenBank/DDBJ whole genome shotgun (WGS) entry which is preliminary data.</text>
</comment>
<dbReference type="SUPFAM" id="SSF54995">
    <property type="entry name" value="Ribosomal protein S6"/>
    <property type="match status" value="1"/>
</dbReference>
<dbReference type="EMBL" id="DXGA01000068">
    <property type="protein sequence ID" value="HIW93505.1"/>
    <property type="molecule type" value="Genomic_DNA"/>
</dbReference>
<dbReference type="CDD" id="cd00473">
    <property type="entry name" value="bS6"/>
    <property type="match status" value="1"/>
</dbReference>
<evidence type="ECO:0000256" key="7">
    <source>
        <dbReference type="ARBA" id="ARBA00035294"/>
    </source>
</evidence>
<dbReference type="Gene3D" id="3.30.70.60">
    <property type="match status" value="1"/>
</dbReference>
<protein>
    <recommendedName>
        <fullName evidence="7 8">Small ribosomal subunit protein bS6</fullName>
    </recommendedName>
</protein>
<dbReference type="GO" id="GO:0070181">
    <property type="term" value="F:small ribosomal subunit rRNA binding"/>
    <property type="evidence" value="ECO:0007669"/>
    <property type="project" value="TreeGrafter"/>
</dbReference>
<reference evidence="9" key="2">
    <citation type="submission" date="2021-04" db="EMBL/GenBank/DDBJ databases">
        <authorList>
            <person name="Gilroy R."/>
        </authorList>
    </citation>
    <scope>NUCLEOTIDE SEQUENCE</scope>
    <source>
        <strain evidence="9">ChiGjej6B6-1540</strain>
    </source>
</reference>
<evidence type="ECO:0000256" key="5">
    <source>
        <dbReference type="ARBA" id="ARBA00023274"/>
    </source>
</evidence>
<gene>
    <name evidence="8 9" type="primary">rpsF</name>
    <name evidence="9" type="ORF">H9868_03090</name>
</gene>
<proteinExistence type="inferred from homology"/>
<evidence type="ECO:0000313" key="10">
    <source>
        <dbReference type="Proteomes" id="UP000824192"/>
    </source>
</evidence>
<accession>A0A9D1RTW6</accession>
<dbReference type="Pfam" id="PF01250">
    <property type="entry name" value="Ribosomal_S6"/>
    <property type="match status" value="1"/>
</dbReference>
<dbReference type="PANTHER" id="PTHR21011">
    <property type="entry name" value="MITOCHONDRIAL 28S RIBOSOMAL PROTEIN S6"/>
    <property type="match status" value="1"/>
</dbReference>
<keyword evidence="4 8" id="KW-0689">Ribosomal protein</keyword>
<evidence type="ECO:0000256" key="8">
    <source>
        <dbReference type="HAMAP-Rule" id="MF_00360"/>
    </source>
</evidence>
<dbReference type="PANTHER" id="PTHR21011:SF1">
    <property type="entry name" value="SMALL RIBOSOMAL SUBUNIT PROTEIN BS6M"/>
    <property type="match status" value="1"/>
</dbReference>
<organism evidence="9 10">
    <name type="scientific">Candidatus Flavonifractor merdipullorum</name>
    <dbReference type="NCBI Taxonomy" id="2838590"/>
    <lineage>
        <taxon>Bacteria</taxon>
        <taxon>Bacillati</taxon>
        <taxon>Bacillota</taxon>
        <taxon>Clostridia</taxon>
        <taxon>Eubacteriales</taxon>
        <taxon>Oscillospiraceae</taxon>
        <taxon>Flavonifractor</taxon>
    </lineage>
</organism>
<dbReference type="Proteomes" id="UP000824192">
    <property type="component" value="Unassembled WGS sequence"/>
</dbReference>
<dbReference type="GO" id="GO:0006412">
    <property type="term" value="P:translation"/>
    <property type="evidence" value="ECO:0007669"/>
    <property type="project" value="UniProtKB-UniRule"/>
</dbReference>
<comment type="function">
    <text evidence="6 8">Binds together with bS18 to 16S ribosomal RNA.</text>
</comment>
<comment type="similarity">
    <text evidence="1 8">Belongs to the bacterial ribosomal protein bS6 family.</text>
</comment>
<dbReference type="InterPro" id="IPR035980">
    <property type="entry name" value="Ribosomal_bS6_sf"/>
</dbReference>
<evidence type="ECO:0000256" key="2">
    <source>
        <dbReference type="ARBA" id="ARBA00022730"/>
    </source>
</evidence>
<keyword evidence="2 8" id="KW-0699">rRNA-binding</keyword>
<dbReference type="InterPro" id="IPR014717">
    <property type="entry name" value="Transl_elong_EF1B/ribsomal_bS6"/>
</dbReference>
<dbReference type="InterPro" id="IPR000529">
    <property type="entry name" value="Ribosomal_bS6"/>
</dbReference>